<comment type="caution">
    <text evidence="1">The sequence shown here is derived from an EMBL/GenBank/DDBJ whole genome shotgun (WGS) entry which is preliminary data.</text>
</comment>
<evidence type="ECO:0000313" key="2">
    <source>
        <dbReference type="Proteomes" id="UP000564385"/>
    </source>
</evidence>
<dbReference type="Gene3D" id="1.20.1260.10">
    <property type="match status" value="1"/>
</dbReference>
<proteinExistence type="predicted"/>
<reference evidence="1 2" key="1">
    <citation type="submission" date="2020-07" db="EMBL/GenBank/DDBJ databases">
        <title>Genomic Encyclopedia of Type Strains, Phase IV (KMG-V): Genome sequencing to study the core and pangenomes of soil and plant-associated prokaryotes.</title>
        <authorList>
            <person name="Whitman W."/>
        </authorList>
    </citation>
    <scope>NUCLEOTIDE SEQUENCE [LARGE SCALE GENOMIC DNA]</scope>
    <source>
        <strain evidence="1 2">M8UP22</strain>
    </source>
</reference>
<dbReference type="PANTHER" id="PTHR30565">
    <property type="entry name" value="PROTEIN YCIF"/>
    <property type="match status" value="1"/>
</dbReference>
<gene>
    <name evidence="1" type="ORF">HDF08_001082</name>
</gene>
<protein>
    <submittedName>
        <fullName evidence="1">Ferritin-like metal-binding protein YciE</fullName>
    </submittedName>
</protein>
<dbReference type="InterPro" id="IPR012347">
    <property type="entry name" value="Ferritin-like"/>
</dbReference>
<dbReference type="Pfam" id="PF05974">
    <property type="entry name" value="DUF892"/>
    <property type="match status" value="1"/>
</dbReference>
<dbReference type="InterPro" id="IPR009078">
    <property type="entry name" value="Ferritin-like_SF"/>
</dbReference>
<dbReference type="Proteomes" id="UP000564385">
    <property type="component" value="Unassembled WGS sequence"/>
</dbReference>
<sequence>MKLFSENIEDLRTLYIANLKKALDMEQKITKALPTMIEKSTDPQLASAFRNHLTETQTHVAKVESILRDATNGNADTSTCKAISALVTEAEDNIKDAADTSIRDITLIASAQQVEHHEIAVYGTLRTWAELLGDDDAADLLDSILDEEKNADELLSTISDTVNTTAAEPKTVTATSV</sequence>
<name>A0A852VFJ2_9BACT</name>
<dbReference type="SUPFAM" id="SSF47240">
    <property type="entry name" value="Ferritin-like"/>
    <property type="match status" value="1"/>
</dbReference>
<accession>A0A852VFJ2</accession>
<dbReference type="PANTHER" id="PTHR30565:SF9">
    <property type="entry name" value="PROTEIN YCIF"/>
    <property type="match status" value="1"/>
</dbReference>
<dbReference type="AlphaFoldDB" id="A0A852VFJ2"/>
<organism evidence="1 2">
    <name type="scientific">Tunturiibacter lichenicola</name>
    <dbReference type="NCBI Taxonomy" id="2051959"/>
    <lineage>
        <taxon>Bacteria</taxon>
        <taxon>Pseudomonadati</taxon>
        <taxon>Acidobacteriota</taxon>
        <taxon>Terriglobia</taxon>
        <taxon>Terriglobales</taxon>
        <taxon>Acidobacteriaceae</taxon>
        <taxon>Tunturiibacter</taxon>
    </lineage>
</organism>
<dbReference type="EMBL" id="JACCCU010000001">
    <property type="protein sequence ID" value="NYF89015.1"/>
    <property type="molecule type" value="Genomic_DNA"/>
</dbReference>
<dbReference type="InterPro" id="IPR010287">
    <property type="entry name" value="DUF892_YciF-like"/>
</dbReference>
<dbReference type="InterPro" id="IPR047114">
    <property type="entry name" value="YciF"/>
</dbReference>
<evidence type="ECO:0000313" key="1">
    <source>
        <dbReference type="EMBL" id="NYF89015.1"/>
    </source>
</evidence>